<keyword evidence="2" id="KW-0547">Nucleotide-binding</keyword>
<gene>
    <name evidence="2" type="ORF">UFOVP1604_6</name>
</gene>
<keyword evidence="2" id="KW-0378">Hydrolase</keyword>
<feature type="domain" description="SF4 helicase" evidence="1">
    <location>
        <begin position="181"/>
        <end position="447"/>
    </location>
</feature>
<dbReference type="InterPro" id="IPR007694">
    <property type="entry name" value="DNA_helicase_DnaB-like_C"/>
</dbReference>
<dbReference type="GO" id="GO:0005524">
    <property type="term" value="F:ATP binding"/>
    <property type="evidence" value="ECO:0007669"/>
    <property type="project" value="InterPro"/>
</dbReference>
<dbReference type="GO" id="GO:0003678">
    <property type="term" value="F:DNA helicase activity"/>
    <property type="evidence" value="ECO:0007669"/>
    <property type="project" value="InterPro"/>
</dbReference>
<sequence>MMIDFKENIELLEKIIFNFVLTEDDNDVIIKPKNFDSLDKREVIPLIKAHYFNDDTLQRLYREAKKWFIEYSKIPTRNELRQIANLSNLDISEQKFNSLFEVDLSSYNYEFLFKYTKAFIFYKNLNASVIDVLSYLKTTDINPENVELITNDVREKFNSKLNVSFTSAESGLNFFSSIDHVQLSKIGNPTGFPFFDKTLGGGWNPKTLVVFQGRPKVGKSMVLSNIAARAFMAGCHVGIGTLELSDRKYMKRLGSSILSIPFKDYDSMLDNNQVSEVTNKIQKLKLDMPQLGQLIVKEFPTGTASAIDVENYFLKVQQNSGIKFTVIVVDYINLMRPLREQGNTYEKIKVISEELRAVAIRNEWCIITATQIKRDAVDDQDLSMSDIAESFGLVHTVDSLFGLIRGPMEKRMKIKLIANRDGGYTESFKMYRMSYEFAKLTEEYDPASEFYSDDDDTQSLENQMRTQYQTAHTNTTTLPQNLIPMDVALAMPVPVQAHRTSADYDDLLNSI</sequence>
<dbReference type="SUPFAM" id="SSF52540">
    <property type="entry name" value="P-loop containing nucleoside triphosphate hydrolases"/>
    <property type="match status" value="1"/>
</dbReference>
<dbReference type="GO" id="GO:0006260">
    <property type="term" value="P:DNA replication"/>
    <property type="evidence" value="ECO:0007669"/>
    <property type="project" value="InterPro"/>
</dbReference>
<dbReference type="PROSITE" id="PS51199">
    <property type="entry name" value="SF4_HELICASE"/>
    <property type="match status" value="1"/>
</dbReference>
<proteinExistence type="predicted"/>
<evidence type="ECO:0000313" key="2">
    <source>
        <dbReference type="EMBL" id="CAB4218150.1"/>
    </source>
</evidence>
<evidence type="ECO:0000259" key="1">
    <source>
        <dbReference type="PROSITE" id="PS51199"/>
    </source>
</evidence>
<dbReference type="PANTHER" id="PTHR30153:SF2">
    <property type="entry name" value="REPLICATIVE DNA HELICASE"/>
    <property type="match status" value="1"/>
</dbReference>
<reference evidence="2" key="1">
    <citation type="submission" date="2020-05" db="EMBL/GenBank/DDBJ databases">
        <authorList>
            <person name="Chiriac C."/>
            <person name="Salcher M."/>
            <person name="Ghai R."/>
            <person name="Kavagutti S V."/>
        </authorList>
    </citation>
    <scope>NUCLEOTIDE SEQUENCE</scope>
</reference>
<dbReference type="Pfam" id="PF03796">
    <property type="entry name" value="DnaB_C"/>
    <property type="match status" value="1"/>
</dbReference>
<protein>
    <submittedName>
        <fullName evidence="2">41 helicase</fullName>
    </submittedName>
</protein>
<dbReference type="EMBL" id="LR797474">
    <property type="protein sequence ID" value="CAB4218150.1"/>
    <property type="molecule type" value="Genomic_DNA"/>
</dbReference>
<dbReference type="Gene3D" id="3.40.50.300">
    <property type="entry name" value="P-loop containing nucleotide triphosphate hydrolases"/>
    <property type="match status" value="1"/>
</dbReference>
<keyword evidence="2" id="KW-0067">ATP-binding</keyword>
<name>A0A6J5SSC8_9CAUD</name>
<accession>A0A6J5SSC8</accession>
<organism evidence="2">
    <name type="scientific">uncultured Caudovirales phage</name>
    <dbReference type="NCBI Taxonomy" id="2100421"/>
    <lineage>
        <taxon>Viruses</taxon>
        <taxon>Duplodnaviria</taxon>
        <taxon>Heunggongvirae</taxon>
        <taxon>Uroviricota</taxon>
        <taxon>Caudoviricetes</taxon>
        <taxon>Peduoviridae</taxon>
        <taxon>Maltschvirus</taxon>
        <taxon>Maltschvirus maltsch</taxon>
    </lineage>
</organism>
<keyword evidence="2" id="KW-0347">Helicase</keyword>
<dbReference type="InterPro" id="IPR027417">
    <property type="entry name" value="P-loop_NTPase"/>
</dbReference>
<dbReference type="PANTHER" id="PTHR30153">
    <property type="entry name" value="REPLICATIVE DNA HELICASE DNAB"/>
    <property type="match status" value="1"/>
</dbReference>